<comment type="caution">
    <text evidence="2">The sequence shown here is derived from an EMBL/GenBank/DDBJ whole genome shotgun (WGS) entry which is preliminary data.</text>
</comment>
<feature type="region of interest" description="Disordered" evidence="1">
    <location>
        <begin position="397"/>
        <end position="416"/>
    </location>
</feature>
<evidence type="ECO:0000256" key="1">
    <source>
        <dbReference type="SAM" id="MobiDB-lite"/>
    </source>
</evidence>
<feature type="region of interest" description="Disordered" evidence="1">
    <location>
        <begin position="1042"/>
        <end position="1187"/>
    </location>
</feature>
<keyword evidence="3" id="KW-1185">Reference proteome</keyword>
<reference evidence="2 3" key="1">
    <citation type="journal article" date="2022" name="bioRxiv">
        <title>Genomics of Preaxostyla Flagellates Illuminates Evolutionary Transitions and the Path Towards Mitochondrial Loss.</title>
        <authorList>
            <person name="Novak L.V.F."/>
            <person name="Treitli S.C."/>
            <person name="Pyrih J."/>
            <person name="Halakuc P."/>
            <person name="Pipaliya S.V."/>
            <person name="Vacek V."/>
            <person name="Brzon O."/>
            <person name="Soukal P."/>
            <person name="Eme L."/>
            <person name="Dacks J.B."/>
            <person name="Karnkowska A."/>
            <person name="Elias M."/>
            <person name="Hampl V."/>
        </authorList>
    </citation>
    <scope>NUCLEOTIDE SEQUENCE [LARGE SCALE GENOMIC DNA]</scope>
    <source>
        <strain evidence="2">NAU3</strain>
        <tissue evidence="2">Gut</tissue>
    </source>
</reference>
<accession>A0ABQ9Y429</accession>
<evidence type="ECO:0000313" key="3">
    <source>
        <dbReference type="Proteomes" id="UP001281761"/>
    </source>
</evidence>
<proteinExistence type="predicted"/>
<dbReference type="EMBL" id="JARBJD010000037">
    <property type="protein sequence ID" value="KAK2958498.1"/>
    <property type="molecule type" value="Genomic_DNA"/>
</dbReference>
<feature type="compositionally biased region" description="Acidic residues" evidence="1">
    <location>
        <begin position="1042"/>
        <end position="1052"/>
    </location>
</feature>
<evidence type="ECO:0000313" key="2">
    <source>
        <dbReference type="EMBL" id="KAK2958498.1"/>
    </source>
</evidence>
<organism evidence="2 3">
    <name type="scientific">Blattamonas nauphoetae</name>
    <dbReference type="NCBI Taxonomy" id="2049346"/>
    <lineage>
        <taxon>Eukaryota</taxon>
        <taxon>Metamonada</taxon>
        <taxon>Preaxostyla</taxon>
        <taxon>Oxymonadida</taxon>
        <taxon>Blattamonas</taxon>
    </lineage>
</organism>
<feature type="compositionally biased region" description="Polar residues" evidence="1">
    <location>
        <begin position="1070"/>
        <end position="1093"/>
    </location>
</feature>
<dbReference type="Proteomes" id="UP001281761">
    <property type="component" value="Unassembled WGS sequence"/>
</dbReference>
<protein>
    <submittedName>
        <fullName evidence="2">Uncharacterized protein</fullName>
    </submittedName>
</protein>
<gene>
    <name evidence="2" type="ORF">BLNAU_6532</name>
</gene>
<name>A0ABQ9Y429_9EUKA</name>
<sequence>MKRWPTESDEFEGYQISSKIAPFRVFQPTPSQNHPTPLQKLKFTAQPPLLFHPTLPFVILPFIEPSKVSLFPTHHPFPPYRHLTTPLPSASPARLASLIITSSPPNQFGQRHYIPQPKHTHPTPRLTFTLPCSSIPFFSTTSIDLFHIPSNAFIYSSFPVHTFSTLLPSKSEQEPIRINLSPMHVHSSPLPLPLPFSDSTPICPLNPLNQPCILVSEGESGAETLSFATLLLPPLAFNEEETFFLSQAEITPSHLAQHKFPSTVLDLNRPCSDAAILSLAQATHHPSKTNFLSSVDFVVASPDRTTLTVLKHTMTKAQQHRLDEEDDTVHTDTVSVVKEVAWFGENNLNLRRLFDYPNKDGESRVIVLFERAGEQWLIVIDLENSDTLPRLVLEQSDSDFERTTPSPQPLPEGVPSVELDEEDMNISLPESFQSPRSFRDGEIFPQEPPSFIKRISIRTPIDAFGILDSLHTLLLRPDESVTSLQPTTIPSESGSAVVFSIVTNQRVIFTDNTLDIIHDMEISSPNREVTSSLWFGNCLFFTTPTSLYFVTLSASLPPQFVCQLPCLYSSLLTITHNMILFTHPRHCATQNTPPAVSSLAFSCFVPLLLGLFSIPSTILPITSSPFIACLSSLFSLIPPSLPQSFIHSLSFTRAAMVIPQIVHSILSLPSRPLLIDPMSNSPLNPTSPNPLLISIELLAGNSSTALQMSRQYLETLQASVTGDGEASKTQLAHLSKIIGLTRVLVQSALYCLETEQYQEMSSFAEFTMKDDLIEFAGKLTEELKGHDVLDDEQKAEWRRDTMRRFRQITRPYLVRSDVQSSLFSPDLYGSDLWNAQDEPRRKKLPIQLIDFGLSSDIPAPEIRKKKTKETKPQTRLSFQRLNGLPPDPPYATYAPFSVSLMAQQSRVIFVGCPTHSPGENQQTPIAATETAPSVTWTDLFGVEKKLTHSEACSLFEVEFEESEEQTTLVTTAPLPFEKDDAVKGSPSGEDDLFAPIWTDMDGIPEKKPKLEIVIKTPTQPAELDEQPRPVKKGDGVLLDLESDSEEESEVDEWNFGQPSLPSPKSPKPSGNQTTSVDWTSTFEMFAQTNQPSKPVTEATVDWDASFSSFNEPAADEAGPSKSEMDWSSFGNAAESAPQETTAAQEMDWSAAFSSFEQPAKEPESGQQEAEQPEWGKSFFEQVDSNLS</sequence>